<evidence type="ECO:0000313" key="2">
    <source>
        <dbReference type="Proteomes" id="UP000694865"/>
    </source>
</evidence>
<feature type="domain" description="DSBA-like thioredoxin" evidence="1">
    <location>
        <begin position="4"/>
        <end position="166"/>
    </location>
</feature>
<dbReference type="Pfam" id="PF01323">
    <property type="entry name" value="DSBA"/>
    <property type="match status" value="1"/>
</dbReference>
<reference evidence="3" key="1">
    <citation type="submission" date="2025-08" db="UniProtKB">
        <authorList>
            <consortium name="RefSeq"/>
        </authorList>
    </citation>
    <scope>IDENTIFICATION</scope>
    <source>
        <tissue evidence="3">Testes</tissue>
    </source>
</reference>
<dbReference type="PANTHER" id="PTHR13887">
    <property type="entry name" value="GLUTATHIONE S-TRANSFERASE KAPPA"/>
    <property type="match status" value="1"/>
</dbReference>
<dbReference type="InterPro" id="IPR001853">
    <property type="entry name" value="DSBA-like_thioredoxin_dom"/>
</dbReference>
<protein>
    <submittedName>
        <fullName evidence="3">Uncharacterized protein LOC100375474</fullName>
    </submittedName>
</protein>
<keyword evidence="2" id="KW-1185">Reference proteome</keyword>
<proteinExistence type="predicted"/>
<name>A0ABM0GPX2_SACKO</name>
<dbReference type="Gene3D" id="3.40.30.10">
    <property type="entry name" value="Glutaredoxin"/>
    <property type="match status" value="1"/>
</dbReference>
<gene>
    <name evidence="3" type="primary">LOC100375474</name>
</gene>
<dbReference type="SUPFAM" id="SSF52833">
    <property type="entry name" value="Thioredoxin-like"/>
    <property type="match status" value="1"/>
</dbReference>
<accession>A0ABM0GPX2</accession>
<sequence>MRKSEDKYDFCVRWDPFFLSPDTPAGGIPMPDDFSSAIASLKENGKAVGIDFTCKTELLPNTTLVHTLVEYSKQAGGSTQNDLVEVLFKAHFTDAEGQTLDNLLKYAKSVGLDVDATKSHITNPDNQKVITSKAKEWSDKGVTEVPYFVINGEAVFHGDKDEASFLKEFERLAKR</sequence>
<organism evidence="2 3">
    <name type="scientific">Saccoglossus kowalevskii</name>
    <name type="common">Acorn worm</name>
    <dbReference type="NCBI Taxonomy" id="10224"/>
    <lineage>
        <taxon>Eukaryota</taxon>
        <taxon>Metazoa</taxon>
        <taxon>Hemichordata</taxon>
        <taxon>Enteropneusta</taxon>
        <taxon>Harrimaniidae</taxon>
        <taxon>Saccoglossus</taxon>
    </lineage>
</organism>
<dbReference type="InterPro" id="IPR036249">
    <property type="entry name" value="Thioredoxin-like_sf"/>
</dbReference>
<evidence type="ECO:0000259" key="1">
    <source>
        <dbReference type="Pfam" id="PF01323"/>
    </source>
</evidence>
<dbReference type="RefSeq" id="XP_002734719.1">
    <property type="nucleotide sequence ID" value="XM_002734673.2"/>
</dbReference>
<dbReference type="GeneID" id="100375474"/>
<dbReference type="Proteomes" id="UP000694865">
    <property type="component" value="Unplaced"/>
</dbReference>
<dbReference type="PANTHER" id="PTHR13887:SF41">
    <property type="entry name" value="THIOREDOXIN SUPERFAMILY PROTEIN"/>
    <property type="match status" value="1"/>
</dbReference>
<evidence type="ECO:0000313" key="3">
    <source>
        <dbReference type="RefSeq" id="XP_002734719.1"/>
    </source>
</evidence>